<dbReference type="WBParaSite" id="nRc.2.0.1.t20692-RA">
    <property type="protein sequence ID" value="nRc.2.0.1.t20692-RA"/>
    <property type="gene ID" value="nRc.2.0.1.g20692"/>
</dbReference>
<feature type="compositionally biased region" description="Basic and acidic residues" evidence="1">
    <location>
        <begin position="21"/>
        <end position="30"/>
    </location>
</feature>
<reference evidence="3" key="1">
    <citation type="submission" date="2022-11" db="UniProtKB">
        <authorList>
            <consortium name="WormBaseParasite"/>
        </authorList>
    </citation>
    <scope>IDENTIFICATION</scope>
</reference>
<accession>A0A915J4P9</accession>
<dbReference type="Proteomes" id="UP000887565">
    <property type="component" value="Unplaced"/>
</dbReference>
<name>A0A915J4P9_ROMCU</name>
<evidence type="ECO:0000256" key="1">
    <source>
        <dbReference type="SAM" id="MobiDB-lite"/>
    </source>
</evidence>
<sequence>MKSPSIPHPRKFLPCMSANEPTRELEKQPANEEIDQPTINKVINRPISQPIIESGNQPINRGIAKQSIRESTNH</sequence>
<evidence type="ECO:0000313" key="3">
    <source>
        <dbReference type="WBParaSite" id="nRc.2.0.1.t20692-RA"/>
    </source>
</evidence>
<keyword evidence="2" id="KW-1185">Reference proteome</keyword>
<proteinExistence type="predicted"/>
<organism evidence="2 3">
    <name type="scientific">Romanomermis culicivorax</name>
    <name type="common">Nematode worm</name>
    <dbReference type="NCBI Taxonomy" id="13658"/>
    <lineage>
        <taxon>Eukaryota</taxon>
        <taxon>Metazoa</taxon>
        <taxon>Ecdysozoa</taxon>
        <taxon>Nematoda</taxon>
        <taxon>Enoplea</taxon>
        <taxon>Dorylaimia</taxon>
        <taxon>Mermithida</taxon>
        <taxon>Mermithoidea</taxon>
        <taxon>Mermithidae</taxon>
        <taxon>Romanomermis</taxon>
    </lineage>
</organism>
<feature type="region of interest" description="Disordered" evidence="1">
    <location>
        <begin position="1"/>
        <end position="74"/>
    </location>
</feature>
<protein>
    <submittedName>
        <fullName evidence="3">Uncharacterized protein</fullName>
    </submittedName>
</protein>
<dbReference type="AlphaFoldDB" id="A0A915J4P9"/>
<evidence type="ECO:0000313" key="2">
    <source>
        <dbReference type="Proteomes" id="UP000887565"/>
    </source>
</evidence>